<keyword evidence="2" id="KW-1185">Reference proteome</keyword>
<evidence type="ECO:0000313" key="2">
    <source>
        <dbReference type="Proteomes" id="UP000094527"/>
    </source>
</evidence>
<dbReference type="Proteomes" id="UP000094527">
    <property type="component" value="Unassembled WGS sequence"/>
</dbReference>
<dbReference type="EMBL" id="LJIJ01000874">
    <property type="protein sequence ID" value="ODM93991.1"/>
    <property type="molecule type" value="Genomic_DNA"/>
</dbReference>
<accession>A0A1D2MMA8</accession>
<sequence>MYSLIYVLALRIHSSRPSTLTLG</sequence>
<dbReference type="AlphaFoldDB" id="A0A1D2MMA8"/>
<reference evidence="1 2" key="1">
    <citation type="journal article" date="2016" name="Genome Biol. Evol.">
        <title>Gene Family Evolution Reflects Adaptation to Soil Environmental Stressors in the Genome of the Collembolan Orchesella cincta.</title>
        <authorList>
            <person name="Faddeeva-Vakhrusheva A."/>
            <person name="Derks M.F."/>
            <person name="Anvar S.Y."/>
            <person name="Agamennone V."/>
            <person name="Suring W."/>
            <person name="Smit S."/>
            <person name="van Straalen N.M."/>
            <person name="Roelofs D."/>
        </authorList>
    </citation>
    <scope>NUCLEOTIDE SEQUENCE [LARGE SCALE GENOMIC DNA]</scope>
    <source>
        <tissue evidence="1">Mixed pool</tissue>
    </source>
</reference>
<evidence type="ECO:0000313" key="1">
    <source>
        <dbReference type="EMBL" id="ODM93991.1"/>
    </source>
</evidence>
<name>A0A1D2MMA8_ORCCI</name>
<protein>
    <submittedName>
        <fullName evidence="1">Uncharacterized protein</fullName>
    </submittedName>
</protein>
<comment type="caution">
    <text evidence="1">The sequence shown here is derived from an EMBL/GenBank/DDBJ whole genome shotgun (WGS) entry which is preliminary data.</text>
</comment>
<gene>
    <name evidence="1" type="ORF">Ocin01_12688</name>
</gene>
<organism evidence="1 2">
    <name type="scientific">Orchesella cincta</name>
    <name type="common">Springtail</name>
    <name type="synonym">Podura cincta</name>
    <dbReference type="NCBI Taxonomy" id="48709"/>
    <lineage>
        <taxon>Eukaryota</taxon>
        <taxon>Metazoa</taxon>
        <taxon>Ecdysozoa</taxon>
        <taxon>Arthropoda</taxon>
        <taxon>Hexapoda</taxon>
        <taxon>Collembola</taxon>
        <taxon>Entomobryomorpha</taxon>
        <taxon>Entomobryoidea</taxon>
        <taxon>Orchesellidae</taxon>
        <taxon>Orchesellinae</taxon>
        <taxon>Orchesella</taxon>
    </lineage>
</organism>
<proteinExistence type="predicted"/>